<evidence type="ECO:0000256" key="5">
    <source>
        <dbReference type="ARBA" id="ARBA00022989"/>
    </source>
</evidence>
<comment type="caution">
    <text evidence="13">The sequence shown here is derived from an EMBL/GenBank/DDBJ whole genome shotgun (WGS) entry which is preliminary data.</text>
</comment>
<dbReference type="PANTHER" id="PTHR13018:SF149">
    <property type="entry name" value="DOMAIN PROTEIN, PUTATIVE (AFU_ORTHOLOGUE AFUA_3G11660)-RELATED"/>
    <property type="match status" value="1"/>
</dbReference>
<evidence type="ECO:0000256" key="8">
    <source>
        <dbReference type="SAM" id="MobiDB-lite"/>
    </source>
</evidence>
<feature type="transmembrane region" description="Helical" evidence="9">
    <location>
        <begin position="668"/>
        <end position="687"/>
    </location>
</feature>
<dbReference type="Pfam" id="PF14703">
    <property type="entry name" value="PHM7_cyt"/>
    <property type="match status" value="1"/>
</dbReference>
<comment type="similarity">
    <text evidence="2">Belongs to the CSC1 (TC 1.A.17) family.</text>
</comment>
<sequence length="962" mass="108581">MSTSTNPIDQIAQELAASNSKIGPRAVLSNLIIMLGLSVGTVLAFNILRPRNRVSAYRIVIQLLQGRETAPRILPGFFSWISPLIHTREPELLEKVGLDAVVYLRFLRLLRWLFTAIAAITCAILLPINVTYNLRHTPKNRTSLSMATVQDVRGNLLFVHVAMTYVITFLVLGFCWYHWREVVRLRHVWFRSDEYNKSFYARTLMVLRVPKKLQSDQGLKSLFESLRIPYPTTAVHIGRRVGQLPELIEYHNQAVRDLEEVLVRYLKNGQVAKKRPMIHQGGFWGIGGRKVDAVDFYTNRIKKAEIAIEDWRSKIDLKKAENYGFASMAAVPYAHTVAKTLAGKTKQGALIGLAPNPKDILWRNLVKSDATRMKDRIIGFLILTLVGFFYTLPLLVISFLANLSTVQAFVPFLQTWAQKSSWSFTIVSGVLPPAISAFFGFFLPKIMRALSKYQGDLTRSRLDRAVTARYYGLLIISQLIIFTLIGVLYQSISVIILEIGQHKSASEIFRNVSKLPGQIQNTYIQQSSYWLTFFPLRGFLVFFDLAQLITLVWLSIKTRLFGRTPRDIREWTQPQSFEYSVYYPSLLFMAAVALAYAPLAPLVPLLAAAVFWVSSIVYKYQLMFVYVTKVESGGRLWNVVINRLLFSTVFMHLLMILTIGLVHGWKRYLWIAAVPPLFIVMIFKAWLDHQFALTFRYYVPDEHETAASKIHSTQGDRRGGKLEKRFGHPALHADLFTPMVHAKMVHLLPQVYHGRIDMDQTGLKEYGGEKVSAAVTSGGLRIAGIEQTDLEYDPTLYQRDRGEADWDARSVGTGTMLSDDFSRAGSPVLKQSNTFGSNPELESYMRHGAKSSLSASQSNIELSRLDFNRTADDLPLLAHNYPPRASPSNEYPPSRPFSTARHSASASTLGDRDLRQQSLPPPPLNIADQYRSASPQRPYSPNPMPSDRSGGANLAGRGAGRL</sequence>
<dbReference type="AlphaFoldDB" id="A0A9P6B9F3"/>
<evidence type="ECO:0000259" key="10">
    <source>
        <dbReference type="Pfam" id="PF02714"/>
    </source>
</evidence>
<keyword evidence="3" id="KW-0813">Transport</keyword>
<dbReference type="GO" id="GO:0005227">
    <property type="term" value="F:calcium-activated cation channel activity"/>
    <property type="evidence" value="ECO:0007669"/>
    <property type="project" value="InterPro"/>
</dbReference>
<keyword evidence="5 9" id="KW-1133">Transmembrane helix</keyword>
<proteinExistence type="inferred from homology"/>
<name>A0A9P6B9F3_9AGAM</name>
<feature type="region of interest" description="Disordered" evidence="8">
    <location>
        <begin position="878"/>
        <end position="962"/>
    </location>
</feature>
<feature type="domain" description="CSC1/OSCA1-like cytosolic" evidence="12">
    <location>
        <begin position="201"/>
        <end position="364"/>
    </location>
</feature>
<feature type="compositionally biased region" description="Polar residues" evidence="8">
    <location>
        <begin position="886"/>
        <end position="908"/>
    </location>
</feature>
<dbReference type="InterPro" id="IPR003864">
    <property type="entry name" value="CSC1/OSCA1-like_7TM"/>
</dbReference>
<evidence type="ECO:0008006" key="15">
    <source>
        <dbReference type="Google" id="ProtNLM"/>
    </source>
</evidence>
<feature type="transmembrane region" description="Helical" evidence="9">
    <location>
        <begin position="377"/>
        <end position="401"/>
    </location>
</feature>
<dbReference type="Pfam" id="PF02714">
    <property type="entry name" value="RSN1_7TM"/>
    <property type="match status" value="1"/>
</dbReference>
<keyword evidence="6 9" id="KW-0472">Membrane</keyword>
<evidence type="ECO:0000259" key="12">
    <source>
        <dbReference type="Pfam" id="PF14703"/>
    </source>
</evidence>
<keyword evidence="14" id="KW-1185">Reference proteome</keyword>
<protein>
    <recommendedName>
        <fullName evidence="15">DUF221-domain-containing protein</fullName>
    </recommendedName>
</protein>
<evidence type="ECO:0000256" key="1">
    <source>
        <dbReference type="ARBA" id="ARBA00004141"/>
    </source>
</evidence>
<feature type="transmembrane region" description="Helical" evidence="9">
    <location>
        <begin position="577"/>
        <end position="599"/>
    </location>
</feature>
<evidence type="ECO:0000256" key="7">
    <source>
        <dbReference type="SAM" id="Coils"/>
    </source>
</evidence>
<feature type="domain" description="CSC1/OSCA1-like N-terminal transmembrane" evidence="11">
    <location>
        <begin position="26"/>
        <end position="177"/>
    </location>
</feature>
<feature type="transmembrane region" description="Helical" evidence="9">
    <location>
        <begin position="421"/>
        <end position="443"/>
    </location>
</feature>
<feature type="transmembrane region" description="Helical" evidence="9">
    <location>
        <begin position="27"/>
        <end position="48"/>
    </location>
</feature>
<keyword evidence="4 9" id="KW-0812">Transmembrane</keyword>
<feature type="transmembrane region" description="Helical" evidence="9">
    <location>
        <begin position="536"/>
        <end position="556"/>
    </location>
</feature>
<dbReference type="Proteomes" id="UP000886523">
    <property type="component" value="Unassembled WGS sequence"/>
</dbReference>
<dbReference type="PANTHER" id="PTHR13018">
    <property type="entry name" value="PROBABLE MEMBRANE PROTEIN DUF221-RELATED"/>
    <property type="match status" value="1"/>
</dbReference>
<feature type="region of interest" description="Disordered" evidence="8">
    <location>
        <begin position="822"/>
        <end position="842"/>
    </location>
</feature>
<feature type="transmembrane region" description="Helical" evidence="9">
    <location>
        <begin position="470"/>
        <end position="489"/>
    </location>
</feature>
<feature type="domain" description="CSC1/OSCA1-like 7TM region" evidence="10">
    <location>
        <begin position="376"/>
        <end position="658"/>
    </location>
</feature>
<accession>A0A9P6B9F3</accession>
<evidence type="ECO:0000256" key="2">
    <source>
        <dbReference type="ARBA" id="ARBA00007779"/>
    </source>
</evidence>
<feature type="coiled-coil region" evidence="7">
    <location>
        <begin position="294"/>
        <end position="321"/>
    </location>
</feature>
<dbReference type="InterPro" id="IPR032880">
    <property type="entry name" value="CSC1/OSCA1-like_N"/>
</dbReference>
<gene>
    <name evidence="13" type="ORF">BS47DRAFT_1405507</name>
</gene>
<organism evidence="13 14">
    <name type="scientific">Hydnum rufescens UP504</name>
    <dbReference type="NCBI Taxonomy" id="1448309"/>
    <lineage>
        <taxon>Eukaryota</taxon>
        <taxon>Fungi</taxon>
        <taxon>Dikarya</taxon>
        <taxon>Basidiomycota</taxon>
        <taxon>Agaricomycotina</taxon>
        <taxon>Agaricomycetes</taxon>
        <taxon>Cantharellales</taxon>
        <taxon>Hydnaceae</taxon>
        <taxon>Hydnum</taxon>
    </lineage>
</organism>
<evidence type="ECO:0000256" key="3">
    <source>
        <dbReference type="ARBA" id="ARBA00022448"/>
    </source>
</evidence>
<comment type="subcellular location">
    <subcellularLocation>
        <location evidence="1">Membrane</location>
        <topology evidence="1">Multi-pass membrane protein</topology>
    </subcellularLocation>
</comment>
<feature type="transmembrane region" description="Helical" evidence="9">
    <location>
        <begin position="112"/>
        <end position="134"/>
    </location>
</feature>
<dbReference type="GO" id="GO:0005886">
    <property type="term" value="C:plasma membrane"/>
    <property type="evidence" value="ECO:0007669"/>
    <property type="project" value="TreeGrafter"/>
</dbReference>
<feature type="transmembrane region" description="Helical" evidence="9">
    <location>
        <begin position="640"/>
        <end position="662"/>
    </location>
</feature>
<dbReference type="Pfam" id="PF13967">
    <property type="entry name" value="RSN1_TM"/>
    <property type="match status" value="1"/>
</dbReference>
<evidence type="ECO:0000313" key="14">
    <source>
        <dbReference type="Proteomes" id="UP000886523"/>
    </source>
</evidence>
<feature type="transmembrane region" description="Helical" evidence="9">
    <location>
        <begin position="154"/>
        <end position="177"/>
    </location>
</feature>
<evidence type="ECO:0000256" key="6">
    <source>
        <dbReference type="ARBA" id="ARBA00023136"/>
    </source>
</evidence>
<dbReference type="InterPro" id="IPR045122">
    <property type="entry name" value="Csc1-like"/>
</dbReference>
<reference evidence="13" key="1">
    <citation type="journal article" date="2020" name="Nat. Commun.">
        <title>Large-scale genome sequencing of mycorrhizal fungi provides insights into the early evolution of symbiotic traits.</title>
        <authorList>
            <person name="Miyauchi S."/>
            <person name="Kiss E."/>
            <person name="Kuo A."/>
            <person name="Drula E."/>
            <person name="Kohler A."/>
            <person name="Sanchez-Garcia M."/>
            <person name="Morin E."/>
            <person name="Andreopoulos B."/>
            <person name="Barry K.W."/>
            <person name="Bonito G."/>
            <person name="Buee M."/>
            <person name="Carver A."/>
            <person name="Chen C."/>
            <person name="Cichocki N."/>
            <person name="Clum A."/>
            <person name="Culley D."/>
            <person name="Crous P.W."/>
            <person name="Fauchery L."/>
            <person name="Girlanda M."/>
            <person name="Hayes R.D."/>
            <person name="Keri Z."/>
            <person name="LaButti K."/>
            <person name="Lipzen A."/>
            <person name="Lombard V."/>
            <person name="Magnuson J."/>
            <person name="Maillard F."/>
            <person name="Murat C."/>
            <person name="Nolan M."/>
            <person name="Ohm R.A."/>
            <person name="Pangilinan J."/>
            <person name="Pereira M.F."/>
            <person name="Perotto S."/>
            <person name="Peter M."/>
            <person name="Pfister S."/>
            <person name="Riley R."/>
            <person name="Sitrit Y."/>
            <person name="Stielow J.B."/>
            <person name="Szollosi G."/>
            <person name="Zifcakova L."/>
            <person name="Stursova M."/>
            <person name="Spatafora J.W."/>
            <person name="Tedersoo L."/>
            <person name="Vaario L.M."/>
            <person name="Yamada A."/>
            <person name="Yan M."/>
            <person name="Wang P."/>
            <person name="Xu J."/>
            <person name="Bruns T."/>
            <person name="Baldrian P."/>
            <person name="Vilgalys R."/>
            <person name="Dunand C."/>
            <person name="Henrissat B."/>
            <person name="Grigoriev I.V."/>
            <person name="Hibbett D."/>
            <person name="Nagy L.G."/>
            <person name="Martin F.M."/>
        </authorList>
    </citation>
    <scope>NUCLEOTIDE SEQUENCE</scope>
    <source>
        <strain evidence="13">UP504</strain>
    </source>
</reference>
<keyword evidence="7" id="KW-0175">Coiled coil</keyword>
<evidence type="ECO:0000313" key="13">
    <source>
        <dbReference type="EMBL" id="KAF9519360.1"/>
    </source>
</evidence>
<dbReference type="EMBL" id="MU128918">
    <property type="protein sequence ID" value="KAF9519360.1"/>
    <property type="molecule type" value="Genomic_DNA"/>
</dbReference>
<evidence type="ECO:0000259" key="11">
    <source>
        <dbReference type="Pfam" id="PF13967"/>
    </source>
</evidence>
<dbReference type="InterPro" id="IPR027815">
    <property type="entry name" value="CSC1/OSCA1-like_cyt"/>
</dbReference>
<feature type="transmembrane region" description="Helical" evidence="9">
    <location>
        <begin position="605"/>
        <end position="628"/>
    </location>
</feature>
<evidence type="ECO:0000256" key="9">
    <source>
        <dbReference type="SAM" id="Phobius"/>
    </source>
</evidence>
<evidence type="ECO:0000256" key="4">
    <source>
        <dbReference type="ARBA" id="ARBA00022692"/>
    </source>
</evidence>
<dbReference type="OrthoDB" id="2150324at2759"/>